<evidence type="ECO:0000313" key="6">
    <source>
        <dbReference type="Proteomes" id="UP000430692"/>
    </source>
</evidence>
<protein>
    <submittedName>
        <fullName evidence="5">Aldo/keto reductase</fullName>
    </submittedName>
</protein>
<keyword evidence="2" id="KW-0521">NADP</keyword>
<comment type="caution">
    <text evidence="5">The sequence shown here is derived from an EMBL/GenBank/DDBJ whole genome shotgun (WGS) entry which is preliminary data.</text>
</comment>
<dbReference type="InterPro" id="IPR005399">
    <property type="entry name" value="K_chnl_volt-dep_bsu_KCNAB-rel"/>
</dbReference>
<evidence type="ECO:0000313" key="5">
    <source>
        <dbReference type="EMBL" id="MXQ55139.1"/>
    </source>
</evidence>
<evidence type="ECO:0000256" key="3">
    <source>
        <dbReference type="ARBA" id="ARBA00023002"/>
    </source>
</evidence>
<dbReference type="AlphaFoldDB" id="A0A6I4VTP2"/>
<dbReference type="PRINTS" id="PR00069">
    <property type="entry name" value="ALDKETRDTASE"/>
</dbReference>
<dbReference type="Proteomes" id="UP000430692">
    <property type="component" value="Unassembled WGS sequence"/>
</dbReference>
<organism evidence="5 6">
    <name type="scientific">Shimazuella alba</name>
    <dbReference type="NCBI Taxonomy" id="2690964"/>
    <lineage>
        <taxon>Bacteria</taxon>
        <taxon>Bacillati</taxon>
        <taxon>Bacillota</taxon>
        <taxon>Bacilli</taxon>
        <taxon>Bacillales</taxon>
        <taxon>Thermoactinomycetaceae</taxon>
        <taxon>Shimazuella</taxon>
    </lineage>
</organism>
<dbReference type="CDD" id="cd19074">
    <property type="entry name" value="Aldo_ket_red_shaker-like"/>
    <property type="match status" value="1"/>
</dbReference>
<dbReference type="RefSeq" id="WP_160802484.1">
    <property type="nucleotide sequence ID" value="NZ_WUUL01000011.1"/>
</dbReference>
<dbReference type="PANTHER" id="PTHR43150">
    <property type="entry name" value="HYPERKINETIC, ISOFORM M"/>
    <property type="match status" value="1"/>
</dbReference>
<keyword evidence="6" id="KW-1185">Reference proteome</keyword>
<dbReference type="PANTHER" id="PTHR43150:SF2">
    <property type="entry name" value="HYPERKINETIC, ISOFORM M"/>
    <property type="match status" value="1"/>
</dbReference>
<comment type="similarity">
    <text evidence="1">Belongs to the shaker potassium channel beta subunit family.</text>
</comment>
<dbReference type="InterPro" id="IPR020471">
    <property type="entry name" value="AKR"/>
</dbReference>
<dbReference type="EMBL" id="WUUL01000011">
    <property type="protein sequence ID" value="MXQ55139.1"/>
    <property type="molecule type" value="Genomic_DNA"/>
</dbReference>
<keyword evidence="3" id="KW-0560">Oxidoreductase</keyword>
<gene>
    <name evidence="5" type="ORF">GSM42_15735</name>
</gene>
<evidence type="ECO:0000256" key="2">
    <source>
        <dbReference type="ARBA" id="ARBA00022857"/>
    </source>
</evidence>
<name>A0A6I4VTP2_9BACL</name>
<accession>A0A6I4VTP2</accession>
<dbReference type="FunFam" id="3.20.20.100:FF:000004">
    <property type="entry name" value="Oxidoreductase, aldo/keto reductase"/>
    <property type="match status" value="1"/>
</dbReference>
<feature type="domain" description="NADP-dependent oxidoreductase" evidence="4">
    <location>
        <begin position="15"/>
        <end position="305"/>
    </location>
</feature>
<dbReference type="Pfam" id="PF00248">
    <property type="entry name" value="Aldo_ket_red"/>
    <property type="match status" value="1"/>
</dbReference>
<dbReference type="GO" id="GO:0005829">
    <property type="term" value="C:cytosol"/>
    <property type="evidence" value="ECO:0007669"/>
    <property type="project" value="UniProtKB-ARBA"/>
</dbReference>
<dbReference type="InterPro" id="IPR036812">
    <property type="entry name" value="NAD(P)_OxRdtase_dom_sf"/>
</dbReference>
<sequence length="308" mass="34676">MKYRRVGRSGLKVSELSLGSWLTFGGYVSENDCLATIFKAFDLGVNSFDTANVYERGDAERILGKALSEFPRESVVLSTKVFWPMGNGCNDCGLSRKHIIEQCNSSLKRLGVDYIDIYYCHRFDEETPILETLIAMNDLIRQGKVLYLGVSEWTAEQIQQACVLADQYLLDRMIVNQPKYNIFNRNIESEIIPMCSELGIGQIVYSPLAQGVLAGKYMDGEEIPIKRISLPKLINEKNRRIVTGLKIIAEQEDLSLIQLVLAWTLRNKRIASAIVGASHPEQIEQSVKASGIALQRETVDRINKLLVK</sequence>
<dbReference type="InterPro" id="IPR023210">
    <property type="entry name" value="NADP_OxRdtase_dom"/>
</dbReference>
<evidence type="ECO:0000256" key="1">
    <source>
        <dbReference type="ARBA" id="ARBA00006515"/>
    </source>
</evidence>
<dbReference type="Gene3D" id="3.20.20.100">
    <property type="entry name" value="NADP-dependent oxidoreductase domain"/>
    <property type="match status" value="1"/>
</dbReference>
<dbReference type="GO" id="GO:0016491">
    <property type="term" value="F:oxidoreductase activity"/>
    <property type="evidence" value="ECO:0007669"/>
    <property type="project" value="UniProtKB-KW"/>
</dbReference>
<proteinExistence type="inferred from homology"/>
<evidence type="ECO:0000259" key="4">
    <source>
        <dbReference type="Pfam" id="PF00248"/>
    </source>
</evidence>
<reference evidence="5 6" key="1">
    <citation type="submission" date="2019-12" db="EMBL/GenBank/DDBJ databases">
        <title>Whole-genome analyses of novel actinobacteria.</title>
        <authorList>
            <person name="Sahin N."/>
            <person name="Saygin H."/>
        </authorList>
    </citation>
    <scope>NUCLEOTIDE SEQUENCE [LARGE SCALE GENOMIC DNA]</scope>
    <source>
        <strain evidence="5 6">KC615</strain>
    </source>
</reference>
<dbReference type="SUPFAM" id="SSF51430">
    <property type="entry name" value="NAD(P)-linked oxidoreductase"/>
    <property type="match status" value="1"/>
</dbReference>